<evidence type="ECO:0000313" key="3">
    <source>
        <dbReference type="Proteomes" id="UP000693970"/>
    </source>
</evidence>
<feature type="compositionally biased region" description="Polar residues" evidence="1">
    <location>
        <begin position="42"/>
        <end position="55"/>
    </location>
</feature>
<keyword evidence="3" id="KW-1185">Reference proteome</keyword>
<dbReference type="AlphaFoldDB" id="A0A9K3LRP8"/>
<name>A0A9K3LRP8_9STRA</name>
<reference evidence="2" key="1">
    <citation type="journal article" date="2021" name="Sci. Rep.">
        <title>Diploid genomic architecture of Nitzschia inconspicua, an elite biomass production diatom.</title>
        <authorList>
            <person name="Oliver A."/>
            <person name="Podell S."/>
            <person name="Pinowska A."/>
            <person name="Traller J.C."/>
            <person name="Smith S.R."/>
            <person name="McClure R."/>
            <person name="Beliaev A."/>
            <person name="Bohutskyi P."/>
            <person name="Hill E.A."/>
            <person name="Rabines A."/>
            <person name="Zheng H."/>
            <person name="Allen L.Z."/>
            <person name="Kuo A."/>
            <person name="Grigoriev I.V."/>
            <person name="Allen A.E."/>
            <person name="Hazlebeck D."/>
            <person name="Allen E.E."/>
        </authorList>
    </citation>
    <scope>NUCLEOTIDE SEQUENCE</scope>
    <source>
        <strain evidence="2">Hildebrandi</strain>
    </source>
</reference>
<sequence length="437" mass="49395">MMFSDGKSVKSIAGNNETKVNKHSATTSVVEESADLKAQNLFANRTSSVPKSSNDPEGRSFLAPHPSDCRQAGKAGAPMPYYTSANVPSWKLPSPVPYYGNMYTYGHSVPIHAHDNHSTSAYYQPSYWMTSNGRHFAQLPQASLQVGREASAPGKPPEEPVDKKLAPTKSQIGEYINPEILYLAEQLNLPPNDEKFTPQNWKDCLALMYRWKVTDDDVEQQRFERSVSNGSSLSYSNIKSVKSFCDKVLCRPGKRRQFSIHWNKSGIRFLADKFDHDEEYPAYDSPEFQAILDNFAMDQAKNAAYKKAKEQALTERQEKINNMWKTFLNGMGKPTMDHLKALQALIEQPVITPLLNDKGKHTKQTLTILGFNCQYEMDVDKKRSISEAAVNGKKIKKLRSAPDHAAKHPVYKDWAVVNDNPQMEKENTPIMYNRTHV</sequence>
<comment type="caution">
    <text evidence="2">The sequence shown here is derived from an EMBL/GenBank/DDBJ whole genome shotgun (WGS) entry which is preliminary data.</text>
</comment>
<dbReference type="OrthoDB" id="55867at2759"/>
<feature type="region of interest" description="Disordered" evidence="1">
    <location>
        <begin position="1"/>
        <end position="26"/>
    </location>
</feature>
<reference evidence="2" key="2">
    <citation type="submission" date="2021-04" db="EMBL/GenBank/DDBJ databases">
        <authorList>
            <person name="Podell S."/>
        </authorList>
    </citation>
    <scope>NUCLEOTIDE SEQUENCE</scope>
    <source>
        <strain evidence="2">Hildebrandi</strain>
    </source>
</reference>
<organism evidence="2 3">
    <name type="scientific">Nitzschia inconspicua</name>
    <dbReference type="NCBI Taxonomy" id="303405"/>
    <lineage>
        <taxon>Eukaryota</taxon>
        <taxon>Sar</taxon>
        <taxon>Stramenopiles</taxon>
        <taxon>Ochrophyta</taxon>
        <taxon>Bacillariophyta</taxon>
        <taxon>Bacillariophyceae</taxon>
        <taxon>Bacillariophycidae</taxon>
        <taxon>Bacillariales</taxon>
        <taxon>Bacillariaceae</taxon>
        <taxon>Nitzschia</taxon>
    </lineage>
</organism>
<gene>
    <name evidence="2" type="ORF">IV203_038589</name>
</gene>
<protein>
    <submittedName>
        <fullName evidence="2">Uncharacterized protein</fullName>
    </submittedName>
</protein>
<feature type="region of interest" description="Disordered" evidence="1">
    <location>
        <begin position="42"/>
        <end position="72"/>
    </location>
</feature>
<dbReference type="Proteomes" id="UP000693970">
    <property type="component" value="Unassembled WGS sequence"/>
</dbReference>
<evidence type="ECO:0000313" key="2">
    <source>
        <dbReference type="EMBL" id="KAG7365386.1"/>
    </source>
</evidence>
<dbReference type="EMBL" id="JAGRRH010000009">
    <property type="protein sequence ID" value="KAG7365386.1"/>
    <property type="molecule type" value="Genomic_DNA"/>
</dbReference>
<evidence type="ECO:0000256" key="1">
    <source>
        <dbReference type="SAM" id="MobiDB-lite"/>
    </source>
</evidence>
<accession>A0A9K3LRP8</accession>
<proteinExistence type="predicted"/>
<feature type="compositionally biased region" description="Polar residues" evidence="1">
    <location>
        <begin position="13"/>
        <end position="26"/>
    </location>
</feature>